<name>A0A4V6CVX2_9ACTN</name>
<gene>
    <name evidence="6" type="ORF">FDO65_11510</name>
</gene>
<dbReference type="SUPFAM" id="SSF53686">
    <property type="entry name" value="Tryptophan synthase beta subunit-like PLP-dependent enzymes"/>
    <property type="match status" value="1"/>
</dbReference>
<evidence type="ECO:0000256" key="1">
    <source>
        <dbReference type="ARBA" id="ARBA00001933"/>
    </source>
</evidence>
<dbReference type="PANTHER" id="PTHR48078:SF6">
    <property type="entry name" value="L-THREONINE DEHYDRATASE CATABOLIC TDCB"/>
    <property type="match status" value="1"/>
</dbReference>
<reference evidence="6 7" key="1">
    <citation type="submission" date="2019-05" db="EMBL/GenBank/DDBJ databases">
        <title>Nakamurella sp. N5BH11, whole genome shotgun sequence.</title>
        <authorList>
            <person name="Tuo L."/>
        </authorList>
    </citation>
    <scope>NUCLEOTIDE SEQUENCE [LARGE SCALE GENOMIC DNA]</scope>
    <source>
        <strain evidence="6 7">N5BH11</strain>
    </source>
</reference>
<dbReference type="InterPro" id="IPR050147">
    <property type="entry name" value="Ser/Thr_Dehydratase"/>
</dbReference>
<comment type="caution">
    <text evidence="6">The sequence shown here is derived from an EMBL/GenBank/DDBJ whole genome shotgun (WGS) entry which is preliminary data.</text>
</comment>
<dbReference type="GO" id="GO:0004794">
    <property type="term" value="F:threonine deaminase activity"/>
    <property type="evidence" value="ECO:0007669"/>
    <property type="project" value="TreeGrafter"/>
</dbReference>
<dbReference type="OrthoDB" id="9811476at2"/>
<feature type="region of interest" description="Disordered" evidence="4">
    <location>
        <begin position="1"/>
        <end position="45"/>
    </location>
</feature>
<keyword evidence="2" id="KW-0663">Pyridoxal phosphate</keyword>
<organism evidence="6 7">
    <name type="scientific">Nakamurella flava</name>
    <dbReference type="NCBI Taxonomy" id="2576308"/>
    <lineage>
        <taxon>Bacteria</taxon>
        <taxon>Bacillati</taxon>
        <taxon>Actinomycetota</taxon>
        <taxon>Actinomycetes</taxon>
        <taxon>Nakamurellales</taxon>
        <taxon>Nakamurellaceae</taxon>
        <taxon>Nakamurella</taxon>
    </lineage>
</organism>
<dbReference type="Gene3D" id="3.40.50.1100">
    <property type="match status" value="2"/>
</dbReference>
<dbReference type="GO" id="GO:0003941">
    <property type="term" value="F:L-serine ammonia-lyase activity"/>
    <property type="evidence" value="ECO:0007669"/>
    <property type="project" value="TreeGrafter"/>
</dbReference>
<dbReference type="GO" id="GO:0006567">
    <property type="term" value="P:L-threonine catabolic process"/>
    <property type="evidence" value="ECO:0007669"/>
    <property type="project" value="TreeGrafter"/>
</dbReference>
<dbReference type="GO" id="GO:0009097">
    <property type="term" value="P:isoleucine biosynthetic process"/>
    <property type="evidence" value="ECO:0007669"/>
    <property type="project" value="TreeGrafter"/>
</dbReference>
<dbReference type="PANTHER" id="PTHR48078">
    <property type="entry name" value="THREONINE DEHYDRATASE, MITOCHONDRIAL-RELATED"/>
    <property type="match status" value="1"/>
</dbReference>
<evidence type="ECO:0000256" key="4">
    <source>
        <dbReference type="SAM" id="MobiDB-lite"/>
    </source>
</evidence>
<evidence type="ECO:0000259" key="5">
    <source>
        <dbReference type="Pfam" id="PF00291"/>
    </source>
</evidence>
<proteinExistence type="predicted"/>
<protein>
    <submittedName>
        <fullName evidence="6">Pyridoxal-phosphate dependent enzyme</fullName>
    </submittedName>
</protein>
<dbReference type="AlphaFoldDB" id="A0A4V6CVX2"/>
<feature type="domain" description="Tryptophan synthase beta chain-like PALP" evidence="5">
    <location>
        <begin position="81"/>
        <end position="348"/>
    </location>
</feature>
<keyword evidence="7" id="KW-1185">Reference proteome</keyword>
<dbReference type="InterPro" id="IPR036052">
    <property type="entry name" value="TrpB-like_PALP_sf"/>
</dbReference>
<accession>A0A4V6CVX2</accession>
<dbReference type="Proteomes" id="UP000306985">
    <property type="component" value="Unassembled WGS sequence"/>
</dbReference>
<dbReference type="EMBL" id="SZZH01000002">
    <property type="protein sequence ID" value="TKV59245.1"/>
    <property type="molecule type" value="Genomic_DNA"/>
</dbReference>
<feature type="compositionally biased region" description="Pro residues" evidence="4">
    <location>
        <begin position="28"/>
        <end position="42"/>
    </location>
</feature>
<sequence length="362" mass="36309">MRTPAPSGYWPTPKATRSACAPGRTGNAPPPRPPPSTEPPTPVCHDAGVPLTIEDVDAAAVRIAGRTRPLTVLPTDRPDRWFAAEFLQHTGTFKARGAVNLLAAHQEAGGLPAAGVAIASGGNAGLACAWSAAEIGVPAAVFLPATAPPVKVAKLHTYGAHVVQVGDRYAQAAAAAREYIRATGALASHAYDDPLVAAGAGTLMQEILARTPGGVDTVVVSVGGGGLLAGLATVAAGHGVRVVAVEPVGSQAFAAALAAGEPVEVDVQSVAADALGATTATRLALDAAASGSVTSVLVDDAAIVAARRRLWEDHRLVVEHAAATAQAALDSGAYRPQPGERIVTVLCGANTDPSDLVGRPSS</sequence>
<comment type="cofactor">
    <cofactor evidence="1">
        <name>pyridoxal 5'-phosphate</name>
        <dbReference type="ChEBI" id="CHEBI:597326"/>
    </cofactor>
</comment>
<evidence type="ECO:0000256" key="3">
    <source>
        <dbReference type="ARBA" id="ARBA00023239"/>
    </source>
</evidence>
<dbReference type="Pfam" id="PF00291">
    <property type="entry name" value="PALP"/>
    <property type="match status" value="1"/>
</dbReference>
<evidence type="ECO:0000313" key="7">
    <source>
        <dbReference type="Proteomes" id="UP000306985"/>
    </source>
</evidence>
<evidence type="ECO:0000313" key="6">
    <source>
        <dbReference type="EMBL" id="TKV59245.1"/>
    </source>
</evidence>
<keyword evidence="3" id="KW-0456">Lyase</keyword>
<dbReference type="GO" id="GO:0006565">
    <property type="term" value="P:L-serine catabolic process"/>
    <property type="evidence" value="ECO:0007669"/>
    <property type="project" value="TreeGrafter"/>
</dbReference>
<dbReference type="InterPro" id="IPR001926">
    <property type="entry name" value="TrpB-like_PALP"/>
</dbReference>
<evidence type="ECO:0000256" key="2">
    <source>
        <dbReference type="ARBA" id="ARBA00022898"/>
    </source>
</evidence>
<dbReference type="NCBIfam" id="NF006094">
    <property type="entry name" value="PRK08246.1"/>
    <property type="match status" value="1"/>
</dbReference>